<organism evidence="1 2">
    <name type="scientific">Oesophagostomum dentatum</name>
    <name type="common">Nodular worm</name>
    <dbReference type="NCBI Taxonomy" id="61180"/>
    <lineage>
        <taxon>Eukaryota</taxon>
        <taxon>Metazoa</taxon>
        <taxon>Ecdysozoa</taxon>
        <taxon>Nematoda</taxon>
        <taxon>Chromadorea</taxon>
        <taxon>Rhabditida</taxon>
        <taxon>Rhabditina</taxon>
        <taxon>Rhabditomorpha</taxon>
        <taxon>Strongyloidea</taxon>
        <taxon>Strongylidae</taxon>
        <taxon>Oesophagostomum</taxon>
    </lineage>
</organism>
<proteinExistence type="predicted"/>
<dbReference type="OrthoDB" id="5862521at2759"/>
<gene>
    <name evidence="1" type="ORF">OESDEN_09154</name>
</gene>
<dbReference type="Proteomes" id="UP000053660">
    <property type="component" value="Unassembled WGS sequence"/>
</dbReference>
<reference evidence="1 2" key="1">
    <citation type="submission" date="2014-03" db="EMBL/GenBank/DDBJ databases">
        <title>Draft genome of the hookworm Oesophagostomum dentatum.</title>
        <authorList>
            <person name="Mitreva M."/>
        </authorList>
    </citation>
    <scope>NUCLEOTIDE SEQUENCE [LARGE SCALE GENOMIC DNA]</scope>
    <source>
        <strain evidence="1 2">OD-Hann</strain>
    </source>
</reference>
<protein>
    <submittedName>
        <fullName evidence="1">Uncharacterized protein</fullName>
    </submittedName>
</protein>
<evidence type="ECO:0000313" key="1">
    <source>
        <dbReference type="EMBL" id="KHJ90989.1"/>
    </source>
</evidence>
<accession>A0A0B1T162</accession>
<dbReference type="AlphaFoldDB" id="A0A0B1T162"/>
<dbReference type="EMBL" id="KN552461">
    <property type="protein sequence ID" value="KHJ90989.1"/>
    <property type="molecule type" value="Genomic_DNA"/>
</dbReference>
<evidence type="ECO:0000313" key="2">
    <source>
        <dbReference type="Proteomes" id="UP000053660"/>
    </source>
</evidence>
<keyword evidence="2" id="KW-1185">Reference proteome</keyword>
<sequence length="299" mass="33686">MVSDVGNGFKIVCLFEAKYNTLIRTINVFLVQLDRIQHSDDVMRETHEIEKTVESIAHQLLAFASSNTSRRSPGGGYTKNPERTAYFIEKTSLKCEITMEYFRRQAVNILLELCTESFRLTAPQKLAHFRKTVSRVINTSAGSIWSDMQLAIATESKSAQMDNFMSPLDLGFDMVAYSVTIPAKSISVTFTPGWVKNEFDTPLKWSSSNGSAELVGKSGKRFNLLKIRKQHKHSNASWSTVLRSLRTYVNRANSTEDADYAYAIALFEEGINNKLAEKELSKLIDVVSANIYSISPYLH</sequence>
<name>A0A0B1T162_OESDE</name>